<feature type="non-terminal residue" evidence="2">
    <location>
        <position position="274"/>
    </location>
</feature>
<feature type="compositionally biased region" description="Polar residues" evidence="1">
    <location>
        <begin position="263"/>
        <end position="274"/>
    </location>
</feature>
<evidence type="ECO:0000256" key="1">
    <source>
        <dbReference type="SAM" id="MobiDB-lite"/>
    </source>
</evidence>
<feature type="non-terminal residue" evidence="2">
    <location>
        <position position="1"/>
    </location>
</feature>
<feature type="compositionally biased region" description="Low complexity" evidence="1">
    <location>
        <begin position="127"/>
        <end position="140"/>
    </location>
</feature>
<dbReference type="EMBL" id="KN747891">
    <property type="protein sequence ID" value="KIH51022.1"/>
    <property type="molecule type" value="Genomic_DNA"/>
</dbReference>
<feature type="region of interest" description="Disordered" evidence="1">
    <location>
        <begin position="105"/>
        <end position="274"/>
    </location>
</feature>
<sequence length="274" mass="27794">LSTAHAVQGGPPDYVRPANAPANRGSNWLLLFLTLFCRNFAQLEKRGLFIDDPLSGYGREGAQGGKTKLKKSESESIFSVEPVGVRYKVDSATSQMTKEIAYAKKPPVAPPRAKVPPVIGKSLLKYPAPSSIPSSESSTKPEPEQEETAPPSPPEVPSPAYPQATSSEGPSGPEGGPSPTGPSEVSPPASTEGKGPGPSQTISVAIPPMPSKGEEKYGSGSAPGGSGAETGGPAGTGAGTEEGGPDASSESGSAPAYPKPTSVIHSPSSSHADR</sequence>
<organism evidence="2 3">
    <name type="scientific">Ancylostoma duodenale</name>
    <dbReference type="NCBI Taxonomy" id="51022"/>
    <lineage>
        <taxon>Eukaryota</taxon>
        <taxon>Metazoa</taxon>
        <taxon>Ecdysozoa</taxon>
        <taxon>Nematoda</taxon>
        <taxon>Chromadorea</taxon>
        <taxon>Rhabditida</taxon>
        <taxon>Rhabditina</taxon>
        <taxon>Rhabditomorpha</taxon>
        <taxon>Strongyloidea</taxon>
        <taxon>Ancylostomatidae</taxon>
        <taxon>Ancylostomatinae</taxon>
        <taxon>Ancylostoma</taxon>
    </lineage>
</organism>
<name>A0A0C2CMP0_9BILA</name>
<gene>
    <name evidence="2" type="ORF">ANCDUO_18895</name>
</gene>
<evidence type="ECO:0000313" key="3">
    <source>
        <dbReference type="Proteomes" id="UP000054047"/>
    </source>
</evidence>
<feature type="compositionally biased region" description="Pro residues" evidence="1">
    <location>
        <begin position="150"/>
        <end position="160"/>
    </location>
</feature>
<protein>
    <submittedName>
        <fullName evidence="2">Uncharacterized protein</fullName>
    </submittedName>
</protein>
<keyword evidence="3" id="KW-1185">Reference proteome</keyword>
<reference evidence="2 3" key="1">
    <citation type="submission" date="2013-12" db="EMBL/GenBank/DDBJ databases">
        <title>Draft genome of the parsitic nematode Ancylostoma duodenale.</title>
        <authorList>
            <person name="Mitreva M."/>
        </authorList>
    </citation>
    <scope>NUCLEOTIDE SEQUENCE [LARGE SCALE GENOMIC DNA]</scope>
    <source>
        <strain evidence="2 3">Zhejiang</strain>
    </source>
</reference>
<feature type="compositionally biased region" description="Gly residues" evidence="1">
    <location>
        <begin position="221"/>
        <end position="242"/>
    </location>
</feature>
<dbReference type="OrthoDB" id="5906022at2759"/>
<dbReference type="Proteomes" id="UP000054047">
    <property type="component" value="Unassembled WGS sequence"/>
</dbReference>
<accession>A0A0C2CMP0</accession>
<dbReference type="AlphaFoldDB" id="A0A0C2CMP0"/>
<proteinExistence type="predicted"/>
<evidence type="ECO:0000313" key="2">
    <source>
        <dbReference type="EMBL" id="KIH51022.1"/>
    </source>
</evidence>